<name>A0A0G4G6V0_VITBC</name>
<protein>
    <submittedName>
        <fullName evidence="2">Uncharacterized protein</fullName>
    </submittedName>
</protein>
<evidence type="ECO:0000313" key="3">
    <source>
        <dbReference type="Proteomes" id="UP000041254"/>
    </source>
</evidence>
<dbReference type="VEuPathDB" id="CryptoDB:Vbra_21990"/>
<dbReference type="InParanoid" id="A0A0G4G6V0"/>
<dbReference type="AlphaFoldDB" id="A0A0G4G6V0"/>
<evidence type="ECO:0000256" key="1">
    <source>
        <dbReference type="SAM" id="Phobius"/>
    </source>
</evidence>
<organism evidence="2 3">
    <name type="scientific">Vitrella brassicaformis (strain CCMP3155)</name>
    <dbReference type="NCBI Taxonomy" id="1169540"/>
    <lineage>
        <taxon>Eukaryota</taxon>
        <taxon>Sar</taxon>
        <taxon>Alveolata</taxon>
        <taxon>Colpodellida</taxon>
        <taxon>Vitrellaceae</taxon>
        <taxon>Vitrella</taxon>
    </lineage>
</organism>
<accession>A0A0G4G6V0</accession>
<keyword evidence="1" id="KW-0812">Transmembrane</keyword>
<keyword evidence="1" id="KW-1133">Transmembrane helix</keyword>
<keyword evidence="1" id="KW-0472">Membrane</keyword>
<keyword evidence="3" id="KW-1185">Reference proteome</keyword>
<feature type="transmembrane region" description="Helical" evidence="1">
    <location>
        <begin position="114"/>
        <end position="132"/>
    </location>
</feature>
<dbReference type="EMBL" id="CDMY01000573">
    <property type="protein sequence ID" value="CEM23936.1"/>
    <property type="molecule type" value="Genomic_DNA"/>
</dbReference>
<proteinExistence type="predicted"/>
<gene>
    <name evidence="2" type="ORF">Vbra_21990</name>
</gene>
<reference evidence="2 3" key="1">
    <citation type="submission" date="2014-11" db="EMBL/GenBank/DDBJ databases">
        <authorList>
            <person name="Zhu J."/>
            <person name="Qi W."/>
            <person name="Song R."/>
        </authorList>
    </citation>
    <scope>NUCLEOTIDE SEQUENCE [LARGE SCALE GENOMIC DNA]</scope>
</reference>
<sequence>MRAASPGMERSPPKRVYLSRPAAVAAQWALSTLTVSPQRDVRSARGEATQSTQFTPDADKKLVCSSISEYDEYLLGGAPEREKRIYLYDDLFQRLCLWVVAPVALWVFGNTVTFAIGPMVICFISYLLECLVARHPRCASGRQLRWGILLLLALITLSVLLMASNADWSFWSSGDLKAHYHFRMRRRLLELHRDHDVTQQAGCQLLSMGYGLIQSTHAFAVASSSSRTLALLFAAFGWVGLTSCLLALIILWRHRFLLRRLVKRHVTPHFLPAHFQCADCRR</sequence>
<feature type="transmembrane region" description="Helical" evidence="1">
    <location>
        <begin position="229"/>
        <end position="252"/>
    </location>
</feature>
<evidence type="ECO:0000313" key="2">
    <source>
        <dbReference type="EMBL" id="CEM23936.1"/>
    </source>
</evidence>
<feature type="transmembrane region" description="Helical" evidence="1">
    <location>
        <begin position="144"/>
        <end position="163"/>
    </location>
</feature>
<dbReference type="PhylomeDB" id="A0A0G4G6V0"/>
<feature type="transmembrane region" description="Helical" evidence="1">
    <location>
        <begin position="91"/>
        <end position="108"/>
    </location>
</feature>
<dbReference type="Proteomes" id="UP000041254">
    <property type="component" value="Unassembled WGS sequence"/>
</dbReference>